<evidence type="ECO:0008006" key="5">
    <source>
        <dbReference type="Google" id="ProtNLM"/>
    </source>
</evidence>
<evidence type="ECO:0000313" key="3">
    <source>
        <dbReference type="EMBL" id="OCL08967.1"/>
    </source>
</evidence>
<dbReference type="Proteomes" id="UP000250140">
    <property type="component" value="Unassembled WGS sequence"/>
</dbReference>
<gene>
    <name evidence="3" type="ORF">AOQ84DRAFT_376256</name>
</gene>
<proteinExistence type="predicted"/>
<dbReference type="PANTHER" id="PTHR47706">
    <property type="entry name" value="NMRA-LIKE FAMILY PROTEIN"/>
    <property type="match status" value="1"/>
</dbReference>
<evidence type="ECO:0000256" key="1">
    <source>
        <dbReference type="ARBA" id="ARBA00022857"/>
    </source>
</evidence>
<dbReference type="PANTHER" id="PTHR47706:SF9">
    <property type="entry name" value="NMRA-LIKE DOMAIN-CONTAINING PROTEIN-RELATED"/>
    <property type="match status" value="1"/>
</dbReference>
<dbReference type="InterPro" id="IPR051609">
    <property type="entry name" value="NmrA/Isoflavone_reductase-like"/>
</dbReference>
<keyword evidence="1" id="KW-0521">NADP</keyword>
<reference evidence="3 4" key="1">
    <citation type="journal article" date="2016" name="Nat. Commun.">
        <title>Ectomycorrhizal ecology is imprinted in the genome of the dominant symbiotic fungus Cenococcum geophilum.</title>
        <authorList>
            <consortium name="DOE Joint Genome Institute"/>
            <person name="Peter M."/>
            <person name="Kohler A."/>
            <person name="Ohm R.A."/>
            <person name="Kuo A."/>
            <person name="Krutzmann J."/>
            <person name="Morin E."/>
            <person name="Arend M."/>
            <person name="Barry K.W."/>
            <person name="Binder M."/>
            <person name="Choi C."/>
            <person name="Clum A."/>
            <person name="Copeland A."/>
            <person name="Grisel N."/>
            <person name="Haridas S."/>
            <person name="Kipfer T."/>
            <person name="LaButti K."/>
            <person name="Lindquist E."/>
            <person name="Lipzen A."/>
            <person name="Maire R."/>
            <person name="Meier B."/>
            <person name="Mihaltcheva S."/>
            <person name="Molinier V."/>
            <person name="Murat C."/>
            <person name="Poggeler S."/>
            <person name="Quandt C.A."/>
            <person name="Sperisen C."/>
            <person name="Tritt A."/>
            <person name="Tisserant E."/>
            <person name="Crous P.W."/>
            <person name="Henrissat B."/>
            <person name="Nehls U."/>
            <person name="Egli S."/>
            <person name="Spatafora J.W."/>
            <person name="Grigoriev I.V."/>
            <person name="Martin F.M."/>
        </authorList>
    </citation>
    <scope>NUCLEOTIDE SEQUENCE [LARGE SCALE GENOMIC DNA]</scope>
    <source>
        <strain evidence="3 4">CBS 207.34</strain>
    </source>
</reference>
<evidence type="ECO:0000256" key="2">
    <source>
        <dbReference type="ARBA" id="ARBA00023002"/>
    </source>
</evidence>
<sequence>MVQVCFKDTSYLNVVEQYRFIDAAIAAGIKCYVPSEYGLNNLNPKAAWKRDSGWNRGLVRVSDFAVSQVELFEAVERLTLFGERWMMETVSSDAIIKDAKEQLMNGDGPAVHKLIETGLVTSAL</sequence>
<keyword evidence="2" id="KW-0560">Oxidoreductase</keyword>
<dbReference type="EMBL" id="KV749544">
    <property type="protein sequence ID" value="OCL08967.1"/>
    <property type="molecule type" value="Genomic_DNA"/>
</dbReference>
<dbReference type="OrthoDB" id="9974981at2759"/>
<dbReference type="GO" id="GO:0016491">
    <property type="term" value="F:oxidoreductase activity"/>
    <property type="evidence" value="ECO:0007669"/>
    <property type="project" value="UniProtKB-KW"/>
</dbReference>
<name>A0A8E2F1Q9_9PEZI</name>
<accession>A0A8E2F1Q9</accession>
<evidence type="ECO:0000313" key="4">
    <source>
        <dbReference type="Proteomes" id="UP000250140"/>
    </source>
</evidence>
<dbReference type="AlphaFoldDB" id="A0A8E2F1Q9"/>
<keyword evidence="4" id="KW-1185">Reference proteome</keyword>
<organism evidence="3 4">
    <name type="scientific">Glonium stellatum</name>
    <dbReference type="NCBI Taxonomy" id="574774"/>
    <lineage>
        <taxon>Eukaryota</taxon>
        <taxon>Fungi</taxon>
        <taxon>Dikarya</taxon>
        <taxon>Ascomycota</taxon>
        <taxon>Pezizomycotina</taxon>
        <taxon>Dothideomycetes</taxon>
        <taxon>Pleosporomycetidae</taxon>
        <taxon>Gloniales</taxon>
        <taxon>Gloniaceae</taxon>
        <taxon>Glonium</taxon>
    </lineage>
</organism>
<protein>
    <recommendedName>
        <fullName evidence="5">NmrA-like domain-containing protein</fullName>
    </recommendedName>
</protein>